<dbReference type="SUPFAM" id="SSF56300">
    <property type="entry name" value="Metallo-dependent phosphatases"/>
    <property type="match status" value="1"/>
</dbReference>
<dbReference type="Pfam" id="PF00149">
    <property type="entry name" value="Metallophos"/>
    <property type="match status" value="1"/>
</dbReference>
<protein>
    <submittedName>
        <fullName evidence="5">Metallophosphoesterase</fullName>
    </submittedName>
</protein>
<feature type="region of interest" description="Disordered" evidence="2">
    <location>
        <begin position="776"/>
        <end position="810"/>
    </location>
</feature>
<dbReference type="Gene3D" id="2.60.120.260">
    <property type="entry name" value="Galactose-binding domain-like"/>
    <property type="match status" value="1"/>
</dbReference>
<dbReference type="PANTHER" id="PTHR22953">
    <property type="entry name" value="ACID PHOSPHATASE RELATED"/>
    <property type="match status" value="1"/>
</dbReference>
<evidence type="ECO:0000256" key="2">
    <source>
        <dbReference type="SAM" id="MobiDB-lite"/>
    </source>
</evidence>
<evidence type="ECO:0000313" key="5">
    <source>
        <dbReference type="EMBL" id="MCQ5063222.1"/>
    </source>
</evidence>
<gene>
    <name evidence="5" type="ORF">NE542_15520</name>
</gene>
<evidence type="ECO:0000256" key="1">
    <source>
        <dbReference type="ARBA" id="ARBA00022729"/>
    </source>
</evidence>
<reference evidence="5" key="1">
    <citation type="submission" date="2022-06" db="EMBL/GenBank/DDBJ databases">
        <title>Isolation of gut microbiota from human fecal samples.</title>
        <authorList>
            <person name="Pamer E.G."/>
            <person name="Barat B."/>
            <person name="Waligurski E."/>
            <person name="Medina S."/>
            <person name="Paddock L."/>
            <person name="Mostad J."/>
        </authorList>
    </citation>
    <scope>NUCLEOTIDE SEQUENCE</scope>
    <source>
        <strain evidence="5">DFI.6.24</strain>
    </source>
</reference>
<feature type="domain" description="Calcineurin-like phosphoesterase" evidence="3">
    <location>
        <begin position="349"/>
        <end position="538"/>
    </location>
</feature>
<dbReference type="PANTHER" id="PTHR22953:SF153">
    <property type="entry name" value="PURPLE ACID PHOSPHATASE"/>
    <property type="match status" value="1"/>
</dbReference>
<dbReference type="RefSeq" id="WP_227352330.1">
    <property type="nucleotide sequence ID" value="NZ_JAJDKX010000063.1"/>
</dbReference>
<dbReference type="Pfam" id="PF16656">
    <property type="entry name" value="Pur_ac_phosph_N"/>
    <property type="match status" value="1"/>
</dbReference>
<keyword evidence="1" id="KW-0732">Signal</keyword>
<dbReference type="GO" id="GO:0003993">
    <property type="term" value="F:acid phosphatase activity"/>
    <property type="evidence" value="ECO:0007669"/>
    <property type="project" value="InterPro"/>
</dbReference>
<dbReference type="SUPFAM" id="SSF49363">
    <property type="entry name" value="Purple acid phosphatase, N-terminal domain"/>
    <property type="match status" value="1"/>
</dbReference>
<comment type="caution">
    <text evidence="5">The sequence shown here is derived from an EMBL/GenBank/DDBJ whole genome shotgun (WGS) entry which is preliminary data.</text>
</comment>
<dbReference type="Gene3D" id="1.20.1270.90">
    <property type="entry name" value="AF1782-like"/>
    <property type="match status" value="1"/>
</dbReference>
<dbReference type="InterPro" id="IPR015914">
    <property type="entry name" value="PAPs_N"/>
</dbReference>
<evidence type="ECO:0000259" key="3">
    <source>
        <dbReference type="Pfam" id="PF00149"/>
    </source>
</evidence>
<name>A0AAP2UJT1_9FIRM</name>
<sequence>MKKNKLMKVSMAALAVAMGIGYLRPTVLVTPVHAEEQTVSTTSTAATSQTLIDGNTKWKYLDTNEDPGTREDLQSWTKAIYNDSSWKEGAGSFGAKNGKIADLGGGYTPKVLLNQYQDNGDNIPAYFFRTKVNIENLNDIKSLTGKIVYDDHAIIYINGVEVYNSASSVEADNSTNMYYSSSAHQDAPGVQEFDISGDTLSNLIGNEILTQGENVIAIELHNDRSSSSDIYLAVDNLTANYTEVEEETSQNDVILTVGSDETKRNLTWYADVNEAGTVQVAKAGNTDGFPKKYQEFNATSTAANDEGFYTNQATITGLEANTKYVYRLVNGETVSETYSFETGSTKDFTFALVGDPQIGASGNSTSDTENWGLTVDYIVNTLDPDFLLSAGDQVNTASSESQYEGYLNEKLASLASATTIGNHDSGSDAYAEHYNLPNESTTYGTTTAGGDYYFVYNNTLFIGINSNDQSTAEHKEFIQQAINANPDVTWKTVFFHHSVYSTASHWNNSDIVDRRNELPVIFDELDIDVVLMGHDHVYTRSKIMNVGTPTDQGSENEVYNPDGILYLTANSASGSKYYNLQDGAIEAGYAAKYDQSKRRTATEVTVTENSYTLTTYFADDNTLLDTYTIYKTNKTELETVIKSCDTIFESNAVYIDNSWSEFEKAYRDASTVFANEEAKQEEIDDACKALNDAIAKLVIVDKTKLEALINQKEELTLADYTTDSWSVLEDAYASARTVYADINAEQDAIDSAVESLENALASLVKVEVKDDESVEIDKDVETNTGTDVETNTSTDVETNTDTDEKASSAVETGDATNVAAMGLMMVAAAGTALIASKKKKESEVK</sequence>
<organism evidence="5 6">
    <name type="scientific">Faecalibacillus intestinalis</name>
    <dbReference type="NCBI Taxonomy" id="1982626"/>
    <lineage>
        <taxon>Bacteria</taxon>
        <taxon>Bacillati</taxon>
        <taxon>Bacillota</taxon>
        <taxon>Erysipelotrichia</taxon>
        <taxon>Erysipelotrichales</taxon>
        <taxon>Coprobacillaceae</taxon>
        <taxon>Faecalibacillus</taxon>
    </lineage>
</organism>
<dbReference type="InterPro" id="IPR008963">
    <property type="entry name" value="Purple_acid_Pase-like_N"/>
</dbReference>
<dbReference type="InterPro" id="IPR039331">
    <property type="entry name" value="PAPs-like"/>
</dbReference>
<dbReference type="Pfam" id="PF07554">
    <property type="entry name" value="FIVAR"/>
    <property type="match status" value="2"/>
</dbReference>
<dbReference type="Proteomes" id="UP001204814">
    <property type="component" value="Unassembled WGS sequence"/>
</dbReference>
<dbReference type="InterPro" id="IPR029052">
    <property type="entry name" value="Metallo-depent_PP-like"/>
</dbReference>
<feature type="compositionally biased region" description="Polar residues" evidence="2">
    <location>
        <begin position="782"/>
        <end position="799"/>
    </location>
</feature>
<dbReference type="Gene3D" id="3.60.21.10">
    <property type="match status" value="1"/>
</dbReference>
<dbReference type="Gene3D" id="1.20.1270.70">
    <property type="entry name" value="Designed single chain three-helix bundle"/>
    <property type="match status" value="1"/>
</dbReference>
<dbReference type="InterPro" id="IPR004843">
    <property type="entry name" value="Calcineurin-like_PHP"/>
</dbReference>
<evidence type="ECO:0000259" key="4">
    <source>
        <dbReference type="Pfam" id="PF16656"/>
    </source>
</evidence>
<dbReference type="AlphaFoldDB" id="A0AAP2UJT1"/>
<proteinExistence type="predicted"/>
<evidence type="ECO:0000313" key="6">
    <source>
        <dbReference type="Proteomes" id="UP001204814"/>
    </source>
</evidence>
<dbReference type="GO" id="GO:0046872">
    <property type="term" value="F:metal ion binding"/>
    <property type="evidence" value="ECO:0007669"/>
    <property type="project" value="InterPro"/>
</dbReference>
<dbReference type="EMBL" id="JANGBO010000035">
    <property type="protein sequence ID" value="MCQ5063222.1"/>
    <property type="molecule type" value="Genomic_DNA"/>
</dbReference>
<feature type="domain" description="Purple acid phosphatase N-terminal" evidence="4">
    <location>
        <begin position="252"/>
        <end position="342"/>
    </location>
</feature>
<accession>A0AAP2UJT1</accession>